<organism evidence="1 2">
    <name type="scientific">Succinatimonas hippei (strain DSM 22608 / JCM 16073 / KCTC 15190 / YIT 12066)</name>
    <dbReference type="NCBI Taxonomy" id="762983"/>
    <lineage>
        <taxon>Bacteria</taxon>
        <taxon>Pseudomonadati</taxon>
        <taxon>Pseudomonadota</taxon>
        <taxon>Gammaproteobacteria</taxon>
        <taxon>Aeromonadales</taxon>
        <taxon>Succinivibrionaceae</taxon>
        <taxon>Succinatimonas</taxon>
    </lineage>
</organism>
<accession>E8LH71</accession>
<evidence type="ECO:0008006" key="3">
    <source>
        <dbReference type="Google" id="ProtNLM"/>
    </source>
</evidence>
<dbReference type="AlphaFoldDB" id="E8LH71"/>
<dbReference type="HOGENOM" id="CLU_2482118_0_0_6"/>
<comment type="caution">
    <text evidence="1">The sequence shown here is derived from an EMBL/GenBank/DDBJ whole genome shotgun (WGS) entry which is preliminary data.</text>
</comment>
<protein>
    <recommendedName>
        <fullName evidence="3">Transposase/invertase (TIGR01784 family)</fullName>
    </recommendedName>
</protein>
<evidence type="ECO:0000313" key="1">
    <source>
        <dbReference type="EMBL" id="EFY08121.1"/>
    </source>
</evidence>
<keyword evidence="2" id="KW-1185">Reference proteome</keyword>
<reference evidence="1 2" key="1">
    <citation type="submission" date="2011-01" db="EMBL/GenBank/DDBJ databases">
        <authorList>
            <person name="Weinstock G."/>
            <person name="Sodergren E."/>
            <person name="Clifton S."/>
            <person name="Fulton L."/>
            <person name="Fulton B."/>
            <person name="Courtney L."/>
            <person name="Fronick C."/>
            <person name="Harrison M."/>
            <person name="Strong C."/>
            <person name="Farmer C."/>
            <person name="Delahaunty K."/>
            <person name="Markovic C."/>
            <person name="Hall O."/>
            <person name="Minx P."/>
            <person name="Tomlinson C."/>
            <person name="Mitreva M."/>
            <person name="Hou S."/>
            <person name="Chen J."/>
            <person name="Wollam A."/>
            <person name="Pepin K.H."/>
            <person name="Johnson M."/>
            <person name="Bhonagiri V."/>
            <person name="Zhang X."/>
            <person name="Suruliraj S."/>
            <person name="Warren W."/>
            <person name="Chinwalla A."/>
            <person name="Mardis E.R."/>
            <person name="Wilson R.K."/>
        </authorList>
    </citation>
    <scope>NUCLEOTIDE SEQUENCE [LARGE SCALE GENOMIC DNA]</scope>
    <source>
        <strain evidence="2">DSM 22608 / JCM 16073 / KCTC 15190 / YIT 12066</strain>
    </source>
</reference>
<name>E8LH71_SUCHY</name>
<gene>
    <name evidence="1" type="ORF">HMPREF9444_00028</name>
</gene>
<sequence>MEKVFSKDKEEMLRYEAAERYEMDYVSHMSTAELKGEERGIKKGLEKGRKAQALETAKTLLKMNLSVDKIAEATGLKTEEILQLNIS</sequence>
<evidence type="ECO:0000313" key="2">
    <source>
        <dbReference type="Proteomes" id="UP000018458"/>
    </source>
</evidence>
<dbReference type="Proteomes" id="UP000018458">
    <property type="component" value="Unassembled WGS sequence"/>
</dbReference>
<dbReference type="EMBL" id="AEVO01000002">
    <property type="protein sequence ID" value="EFY08121.1"/>
    <property type="molecule type" value="Genomic_DNA"/>
</dbReference>
<proteinExistence type="predicted"/>